<gene>
    <name evidence="1" type="ORF">DHETER_LOCUS15029</name>
</gene>
<dbReference type="EMBL" id="CAJVPU010049295">
    <property type="protein sequence ID" value="CAG8757181.1"/>
    <property type="molecule type" value="Genomic_DNA"/>
</dbReference>
<keyword evidence="2" id="KW-1185">Reference proteome</keyword>
<sequence length="82" mass="9029">KNITKADLQAVAKSLQETMSRVTKTLDNKKKPYIHPVNENNHDPVDNISDSLAGLILNSVINTAIKHAIKKSSSGHKYFKCG</sequence>
<dbReference type="Proteomes" id="UP000789702">
    <property type="component" value="Unassembled WGS sequence"/>
</dbReference>
<proteinExistence type="predicted"/>
<feature type="non-terminal residue" evidence="1">
    <location>
        <position position="1"/>
    </location>
</feature>
<evidence type="ECO:0000313" key="2">
    <source>
        <dbReference type="Proteomes" id="UP000789702"/>
    </source>
</evidence>
<comment type="caution">
    <text evidence="1">The sequence shown here is derived from an EMBL/GenBank/DDBJ whole genome shotgun (WGS) entry which is preliminary data.</text>
</comment>
<organism evidence="1 2">
    <name type="scientific">Dentiscutata heterogama</name>
    <dbReference type="NCBI Taxonomy" id="1316150"/>
    <lineage>
        <taxon>Eukaryota</taxon>
        <taxon>Fungi</taxon>
        <taxon>Fungi incertae sedis</taxon>
        <taxon>Mucoromycota</taxon>
        <taxon>Glomeromycotina</taxon>
        <taxon>Glomeromycetes</taxon>
        <taxon>Diversisporales</taxon>
        <taxon>Gigasporaceae</taxon>
        <taxon>Dentiscutata</taxon>
    </lineage>
</organism>
<reference evidence="1" key="1">
    <citation type="submission" date="2021-06" db="EMBL/GenBank/DDBJ databases">
        <authorList>
            <person name="Kallberg Y."/>
            <person name="Tangrot J."/>
            <person name="Rosling A."/>
        </authorList>
    </citation>
    <scope>NUCLEOTIDE SEQUENCE</scope>
    <source>
        <strain evidence="1">IL203A</strain>
    </source>
</reference>
<accession>A0ACA9QKT8</accession>
<name>A0ACA9QKT8_9GLOM</name>
<feature type="non-terminal residue" evidence="1">
    <location>
        <position position="82"/>
    </location>
</feature>
<protein>
    <submittedName>
        <fullName evidence="1">552_t:CDS:1</fullName>
    </submittedName>
</protein>
<evidence type="ECO:0000313" key="1">
    <source>
        <dbReference type="EMBL" id="CAG8757181.1"/>
    </source>
</evidence>